<evidence type="ECO:0000313" key="2">
    <source>
        <dbReference type="Proteomes" id="UP000799538"/>
    </source>
</evidence>
<accession>A0A6A6G2G5</accession>
<dbReference type="AlphaFoldDB" id="A0A6A6G2G5"/>
<keyword evidence="2" id="KW-1185">Reference proteome</keyword>
<dbReference type="EMBL" id="ML992514">
    <property type="protein sequence ID" value="KAF2219844.1"/>
    <property type="molecule type" value="Genomic_DNA"/>
</dbReference>
<evidence type="ECO:0000313" key="1">
    <source>
        <dbReference type="EMBL" id="KAF2219844.1"/>
    </source>
</evidence>
<name>A0A6A6G2G5_9PEZI</name>
<reference evidence="2" key="1">
    <citation type="journal article" date="2020" name="Stud. Mycol.">
        <title>101 Dothideomycetes genomes: A test case for predicting lifestyles and emergence of pathogens.</title>
        <authorList>
            <person name="Haridas S."/>
            <person name="Albert R."/>
            <person name="Binder M."/>
            <person name="Bloem J."/>
            <person name="LaButti K."/>
            <person name="Salamov A."/>
            <person name="Andreopoulos B."/>
            <person name="Baker S."/>
            <person name="Barry K."/>
            <person name="Bills G."/>
            <person name="Bluhm B."/>
            <person name="Cannon C."/>
            <person name="Castanera R."/>
            <person name="Culley D."/>
            <person name="Daum C."/>
            <person name="Ezra D."/>
            <person name="Gonzalez J."/>
            <person name="Henrissat B."/>
            <person name="Kuo A."/>
            <person name="Liang C."/>
            <person name="Lipzen A."/>
            <person name="Lutzoni F."/>
            <person name="Magnuson J."/>
            <person name="Mondo S."/>
            <person name="Nolan M."/>
            <person name="Ohm R."/>
            <person name="Pangilinan J."/>
            <person name="Park H.-J."/>
            <person name="Ramirez L."/>
            <person name="Alfaro M."/>
            <person name="Sun H."/>
            <person name="Tritt A."/>
            <person name="Yoshinaga Y."/>
            <person name="Zwiers L.-H."/>
            <person name="Turgeon B."/>
            <person name="Goodwin S."/>
            <person name="Spatafora J."/>
            <person name="Crous P."/>
            <person name="Grigoriev I."/>
        </authorList>
    </citation>
    <scope>NUCLEOTIDE SEQUENCE [LARGE SCALE GENOMIC DNA]</scope>
    <source>
        <strain evidence="2">CECT 20119</strain>
    </source>
</reference>
<sequence>MQAWSEDSGSGIPIGQRRDKPHAVFYVRCDRDRPRDECGQGSLSEILAHGPAKLYRLYHFLYTDNTSSWAALNSYCYTLLNTLLNSLLAVLNNSYIRLIECRDKDAIKIGKLIEVATNNRISLLAASRLDLDLRANLLIGNLVHLGGSSATLRA</sequence>
<dbReference type="Proteomes" id="UP000799538">
    <property type="component" value="Unassembled WGS sequence"/>
</dbReference>
<proteinExistence type="predicted"/>
<organism evidence="1 2">
    <name type="scientific">Elsinoe ampelina</name>
    <dbReference type="NCBI Taxonomy" id="302913"/>
    <lineage>
        <taxon>Eukaryota</taxon>
        <taxon>Fungi</taxon>
        <taxon>Dikarya</taxon>
        <taxon>Ascomycota</taxon>
        <taxon>Pezizomycotina</taxon>
        <taxon>Dothideomycetes</taxon>
        <taxon>Dothideomycetidae</taxon>
        <taxon>Myriangiales</taxon>
        <taxon>Elsinoaceae</taxon>
        <taxon>Elsinoe</taxon>
    </lineage>
</organism>
<protein>
    <submittedName>
        <fullName evidence="1">Uncharacterized protein</fullName>
    </submittedName>
</protein>
<gene>
    <name evidence="1" type="ORF">BDZ85DRAFT_303809</name>
</gene>